<proteinExistence type="predicted"/>
<reference evidence="1 2" key="1">
    <citation type="journal article" date="2016" name="Nat. Commun.">
        <title>Ectomycorrhizal ecology is imprinted in the genome of the dominant symbiotic fungus Cenococcum geophilum.</title>
        <authorList>
            <consortium name="DOE Joint Genome Institute"/>
            <person name="Peter M."/>
            <person name="Kohler A."/>
            <person name="Ohm R.A."/>
            <person name="Kuo A."/>
            <person name="Krutzmann J."/>
            <person name="Morin E."/>
            <person name="Arend M."/>
            <person name="Barry K.W."/>
            <person name="Binder M."/>
            <person name="Choi C."/>
            <person name="Clum A."/>
            <person name="Copeland A."/>
            <person name="Grisel N."/>
            <person name="Haridas S."/>
            <person name="Kipfer T."/>
            <person name="LaButti K."/>
            <person name="Lindquist E."/>
            <person name="Lipzen A."/>
            <person name="Maire R."/>
            <person name="Meier B."/>
            <person name="Mihaltcheva S."/>
            <person name="Molinier V."/>
            <person name="Murat C."/>
            <person name="Poggeler S."/>
            <person name="Quandt C.A."/>
            <person name="Sperisen C."/>
            <person name="Tritt A."/>
            <person name="Tisserant E."/>
            <person name="Crous P.W."/>
            <person name="Henrissat B."/>
            <person name="Nehls U."/>
            <person name="Egli S."/>
            <person name="Spatafora J.W."/>
            <person name="Grigoriev I.V."/>
            <person name="Martin F.M."/>
        </authorList>
    </citation>
    <scope>NUCLEOTIDE SEQUENCE [LARGE SCALE GENOMIC DNA]</scope>
    <source>
        <strain evidence="1 2">CBS 459.81</strain>
    </source>
</reference>
<gene>
    <name evidence="1" type="ORF">K432DRAFT_384256</name>
</gene>
<evidence type="ECO:0000313" key="2">
    <source>
        <dbReference type="Proteomes" id="UP000250266"/>
    </source>
</evidence>
<evidence type="ECO:0000313" key="1">
    <source>
        <dbReference type="EMBL" id="OCK77949.1"/>
    </source>
</evidence>
<dbReference type="EMBL" id="KV745090">
    <property type="protein sequence ID" value="OCK77949.1"/>
    <property type="molecule type" value="Genomic_DNA"/>
</dbReference>
<sequence length="360" mass="40572">MASFISKIRQHLSHTSRTREKSVDLKEVSQLTTSLLSLPVELLQHISTFLSSSAKAALALTNSHALHALGSSSWEGIKKSNSEYFLLLGYLQKDSSRLQLCRPCASLHSAPRSYQKSQSVSALNLHTKLFYPMDRLESDLVITVFEPGKAPNRARYKLYVRDIAFALNRDFYGPGHGHGVCLGTLSKSGTNAFKLIPPAPYRRRYPACDVTIAWEIAPRIAQLGKGIFIWHASYDICLSPGTHDVELWSYLKRALQYIDLRYCGHCKQENVEKEVVCLLARELHISVGRCVASQPVHHMCDCNPRRCACISDFRVRTVEGDVANSRFINIRMWRMFWESPDWDNQGGHGGGLGELYNGCR</sequence>
<organism evidence="1 2">
    <name type="scientific">Lepidopterella palustris CBS 459.81</name>
    <dbReference type="NCBI Taxonomy" id="1314670"/>
    <lineage>
        <taxon>Eukaryota</taxon>
        <taxon>Fungi</taxon>
        <taxon>Dikarya</taxon>
        <taxon>Ascomycota</taxon>
        <taxon>Pezizomycotina</taxon>
        <taxon>Dothideomycetes</taxon>
        <taxon>Pleosporomycetidae</taxon>
        <taxon>Mytilinidiales</taxon>
        <taxon>Argynnaceae</taxon>
        <taxon>Lepidopterella</taxon>
    </lineage>
</organism>
<accession>A0A8E2E692</accession>
<evidence type="ECO:0008006" key="3">
    <source>
        <dbReference type="Google" id="ProtNLM"/>
    </source>
</evidence>
<dbReference type="AlphaFoldDB" id="A0A8E2E692"/>
<name>A0A8E2E692_9PEZI</name>
<keyword evidence="2" id="KW-1185">Reference proteome</keyword>
<dbReference type="Proteomes" id="UP000250266">
    <property type="component" value="Unassembled WGS sequence"/>
</dbReference>
<protein>
    <recommendedName>
        <fullName evidence="3">F-box domain-containing protein</fullName>
    </recommendedName>
</protein>